<dbReference type="InterPro" id="IPR006558">
    <property type="entry name" value="LamG-like"/>
</dbReference>
<feature type="transmembrane region" description="Helical" evidence="9">
    <location>
        <begin position="359"/>
        <end position="378"/>
    </location>
</feature>
<dbReference type="Gene3D" id="2.60.120.200">
    <property type="match status" value="1"/>
</dbReference>
<evidence type="ECO:0000256" key="5">
    <source>
        <dbReference type="ARBA" id="ARBA00022989"/>
    </source>
</evidence>
<keyword evidence="4" id="KW-0732">Signal</keyword>
<dbReference type="Proteomes" id="UP001429601">
    <property type="component" value="Unassembled WGS sequence"/>
</dbReference>
<evidence type="ECO:0000313" key="11">
    <source>
        <dbReference type="EMBL" id="NID03513.1"/>
    </source>
</evidence>
<feature type="transmembrane region" description="Helical" evidence="9">
    <location>
        <begin position="472"/>
        <end position="505"/>
    </location>
</feature>
<keyword evidence="12" id="KW-1185">Reference proteome</keyword>
<dbReference type="InterPro" id="IPR050790">
    <property type="entry name" value="ExbB/TolQ_transport"/>
</dbReference>
<dbReference type="InterPro" id="IPR013320">
    <property type="entry name" value="ConA-like_dom_sf"/>
</dbReference>
<organism evidence="11 12">
    <name type="scientific">Luteibacter jiangsuensis</name>
    <dbReference type="NCBI Taxonomy" id="637577"/>
    <lineage>
        <taxon>Bacteria</taxon>
        <taxon>Pseudomonadati</taxon>
        <taxon>Pseudomonadota</taxon>
        <taxon>Gammaproteobacteria</taxon>
        <taxon>Lysobacterales</taxon>
        <taxon>Rhodanobacteraceae</taxon>
        <taxon>Luteibacter</taxon>
    </lineage>
</organism>
<dbReference type="Pfam" id="PF13385">
    <property type="entry name" value="Laminin_G_3"/>
    <property type="match status" value="1"/>
</dbReference>
<dbReference type="InterPro" id="IPR018765">
    <property type="entry name" value="DUF2341"/>
</dbReference>
<keyword evidence="3 9" id="KW-0812">Transmembrane</keyword>
<comment type="caution">
    <text evidence="11">The sequence shown here is derived from an EMBL/GenBank/DDBJ whole genome shotgun (WGS) entry which is preliminary data.</text>
</comment>
<accession>A0ABX0PZE9</accession>
<keyword evidence="6 9" id="KW-0472">Membrane</keyword>
<keyword evidence="2" id="KW-1003">Cell membrane</keyword>
<dbReference type="PANTHER" id="PTHR30625">
    <property type="entry name" value="PROTEIN TOLQ"/>
    <property type="match status" value="1"/>
</dbReference>
<dbReference type="EMBL" id="JAAQQR010000001">
    <property type="protein sequence ID" value="NID03513.1"/>
    <property type="molecule type" value="Genomic_DNA"/>
</dbReference>
<dbReference type="PANTHER" id="PTHR30625:SF3">
    <property type="entry name" value="TOL-PAL SYSTEM PROTEIN TOLQ"/>
    <property type="match status" value="1"/>
</dbReference>
<keyword evidence="8" id="KW-0813">Transport</keyword>
<dbReference type="SUPFAM" id="SSF49899">
    <property type="entry name" value="Concanavalin A-like lectins/glucanases"/>
    <property type="match status" value="1"/>
</dbReference>
<evidence type="ECO:0000259" key="10">
    <source>
        <dbReference type="SMART" id="SM00560"/>
    </source>
</evidence>
<evidence type="ECO:0000256" key="1">
    <source>
        <dbReference type="ARBA" id="ARBA00004651"/>
    </source>
</evidence>
<comment type="subcellular location">
    <subcellularLocation>
        <location evidence="1">Cell membrane</location>
        <topology evidence="1">Multi-pass membrane protein</topology>
    </subcellularLocation>
    <subcellularLocation>
        <location evidence="8">Membrane</location>
        <topology evidence="8">Multi-pass membrane protein</topology>
    </subcellularLocation>
</comment>
<evidence type="ECO:0000256" key="4">
    <source>
        <dbReference type="ARBA" id="ARBA00022729"/>
    </source>
</evidence>
<evidence type="ECO:0000256" key="8">
    <source>
        <dbReference type="RuleBase" id="RU004057"/>
    </source>
</evidence>
<keyword evidence="7" id="KW-1015">Disulfide bond</keyword>
<dbReference type="Pfam" id="PF01618">
    <property type="entry name" value="MotA_ExbB"/>
    <property type="match status" value="1"/>
</dbReference>
<comment type="similarity">
    <text evidence="8">Belongs to the exbB/tolQ family.</text>
</comment>
<keyword evidence="8" id="KW-0653">Protein transport</keyword>
<name>A0ABX0PZE9_9GAMM</name>
<evidence type="ECO:0000313" key="12">
    <source>
        <dbReference type="Proteomes" id="UP001429601"/>
    </source>
</evidence>
<dbReference type="InterPro" id="IPR002898">
    <property type="entry name" value="MotA_ExbB_proton_chnl"/>
</dbReference>
<feature type="domain" description="LamG-like jellyroll fold" evidence="10">
    <location>
        <begin position="189"/>
        <end position="316"/>
    </location>
</feature>
<feature type="transmembrane region" description="Helical" evidence="9">
    <location>
        <begin position="511"/>
        <end position="535"/>
    </location>
</feature>
<evidence type="ECO:0000256" key="2">
    <source>
        <dbReference type="ARBA" id="ARBA00022475"/>
    </source>
</evidence>
<gene>
    <name evidence="11" type="ORF">HBF26_01335</name>
</gene>
<proteinExistence type="inferred from homology"/>
<dbReference type="Pfam" id="PF10102">
    <property type="entry name" value="DUF2341"/>
    <property type="match status" value="1"/>
</dbReference>
<protein>
    <submittedName>
        <fullName evidence="11">DUF2341 domain-containing protein</fullName>
    </submittedName>
</protein>
<evidence type="ECO:0000256" key="7">
    <source>
        <dbReference type="ARBA" id="ARBA00023157"/>
    </source>
</evidence>
<reference evidence="11 12" key="1">
    <citation type="journal article" date="2011" name="Curr. Microbiol.">
        <title>Luteibacter jiangsuensis sp. nov.: a methamidophos-degrading bacterium isolated from a methamidophos-manufacturing factory.</title>
        <authorList>
            <person name="Wang L."/>
            <person name="Wang G.L."/>
            <person name="Li S.P."/>
            <person name="Jiang J.D."/>
        </authorList>
    </citation>
    <scope>NUCLEOTIDE SEQUENCE [LARGE SCALE GENOMIC DNA]</scope>
    <source>
        <strain evidence="11 12">CGMCC 1.10133</strain>
    </source>
</reference>
<evidence type="ECO:0000256" key="3">
    <source>
        <dbReference type="ARBA" id="ARBA00022692"/>
    </source>
</evidence>
<sequence>MPSAHADASWWNQDFAFRKAITIDTTARGGNVTTAVGRVPLLVRLHSGNFTFDGVSENGADVRFVASDDKTPLNYQIESFDPVLGVALVWVDVPQLAADSQQQIWMYYGNPKAQGGEKAGAVFDADYAAVYHFEEAAGTPPNDATAYANNAVGNDILTADGIIGKAARFDGSKVVTLPGSVSLNVAEGGSFTFSGWVKPDPMPAGRALLYARHQGEQKLLIGLENGVPFVQLNDVTTPAGEAVKAGGWTHIAVTANGSDIELYVDGRPYAKLDAKLPAMTSQATLGGDIAGQTDGTVPFTGMLDEVRLSRVARSAALIAVDAQAQGAESTLLAYGADEKQSGVGFGYFGIIVKSVTADAWVVIGILLVMAAISWLVMWQRAAYVNKVSRANEEFLDAFRQQGRNILALSRDPAAARLGDASLYRLYKVGAAEVWSRRDEDGHDHIASESIEAIRATMDSVLVRENQALAKSMVLLTIAISGGPFLGLLGTVVGVMITFAAIAAAGDVNVNAIAPGIAAALLATVAGLFVAIPALFGYNYLLIRNKNVTANMQVFVDEFVTRLAEQQRASRPSAVTA</sequence>
<evidence type="ECO:0000256" key="6">
    <source>
        <dbReference type="ARBA" id="ARBA00023136"/>
    </source>
</evidence>
<evidence type="ECO:0000256" key="9">
    <source>
        <dbReference type="SAM" id="Phobius"/>
    </source>
</evidence>
<dbReference type="SMART" id="SM00560">
    <property type="entry name" value="LamGL"/>
    <property type="match status" value="1"/>
</dbReference>
<keyword evidence="5 9" id="KW-1133">Transmembrane helix</keyword>